<dbReference type="GO" id="GO:0048039">
    <property type="term" value="F:ubiquinone binding"/>
    <property type="evidence" value="ECO:0007669"/>
    <property type="project" value="TreeGrafter"/>
</dbReference>
<feature type="transmembrane region" description="Helical" evidence="4">
    <location>
        <begin position="187"/>
        <end position="210"/>
    </location>
</feature>
<dbReference type="InterPro" id="IPR003918">
    <property type="entry name" value="NADH_UbQ_OxRdtase"/>
</dbReference>
<accession>A0A5C6AEC3</accession>
<feature type="transmembrane region" description="Helical" evidence="4">
    <location>
        <begin position="157"/>
        <end position="175"/>
    </location>
</feature>
<feature type="transmembrane region" description="Helical" evidence="4">
    <location>
        <begin position="6"/>
        <end position="23"/>
    </location>
</feature>
<feature type="transmembrane region" description="Helical" evidence="4">
    <location>
        <begin position="246"/>
        <end position="268"/>
    </location>
</feature>
<sequence>MNELHLPLIEIAVFAPLLGALLARQAGPDTARRCALIASGAALGCSVAVWIDLALVHAFEAHDRWALLSWLPGGDPFVIDEVSAPLLPLAALQFLLTFVATLRASAARFSFALSLIGESLVLATLATKSPWLITALMAAAAVPVAIQLKRRGASTRVFTLHMTLFIALLTAGVALKEWGGAEGTAAVAGTVAIALAVLIRCAATPFHLWLVDLFDRVSFGAAILFVTPMTGAYVALRLLLPDAPEAVLRGVAVVSLVTAVYAAAMALVQRDARRVFAYLLLSHASLVLVGLEIATLLGLTGALCVWLSVGLAMTGFGLTLRCVETRVGRIDVDRFNGLHDASPTLAGLFLLTGLASIGFPGTVGFIAVELLVEGAVQSAPVIGVVVLIATALNGVAVLRAYFRIFTGCEHASTIDLGIRPSERIAVLVLSVLILGGGLWPQPGVASRRHAAAELLRQRAAVSAAPLANSPPSPSPLDPTLRSAFAANDHE</sequence>
<feature type="domain" description="NADH:quinone oxidoreductase/Mrp antiporter transmembrane" evidence="5">
    <location>
        <begin position="181"/>
        <end position="391"/>
    </location>
</feature>
<organism evidence="6 7">
    <name type="scientific">Botrimarina colliarenosi</name>
    <dbReference type="NCBI Taxonomy" id="2528001"/>
    <lineage>
        <taxon>Bacteria</taxon>
        <taxon>Pseudomonadati</taxon>
        <taxon>Planctomycetota</taxon>
        <taxon>Planctomycetia</taxon>
        <taxon>Pirellulales</taxon>
        <taxon>Lacipirellulaceae</taxon>
        <taxon>Botrimarina</taxon>
    </lineage>
</organism>
<dbReference type="InterPro" id="IPR001750">
    <property type="entry name" value="ND/Mrp_TM"/>
</dbReference>
<feature type="transmembrane region" description="Helical" evidence="4">
    <location>
        <begin position="217"/>
        <end position="240"/>
    </location>
</feature>
<evidence type="ECO:0000256" key="2">
    <source>
        <dbReference type="RuleBase" id="RU000320"/>
    </source>
</evidence>
<keyword evidence="4" id="KW-0472">Membrane</keyword>
<dbReference type="GO" id="GO:0016020">
    <property type="term" value="C:membrane"/>
    <property type="evidence" value="ECO:0007669"/>
    <property type="project" value="UniProtKB-SubCell"/>
</dbReference>
<evidence type="ECO:0000256" key="4">
    <source>
        <dbReference type="SAM" id="Phobius"/>
    </source>
</evidence>
<dbReference type="GO" id="GO:0042773">
    <property type="term" value="P:ATP synthesis coupled electron transport"/>
    <property type="evidence" value="ECO:0007669"/>
    <property type="project" value="InterPro"/>
</dbReference>
<protein>
    <submittedName>
        <fullName evidence="6">NAD(P)H-quinone oxidoreductase chain 4 1</fullName>
        <ecNumber evidence="6">1.6.5.-</ecNumber>
    </submittedName>
</protein>
<evidence type="ECO:0000313" key="6">
    <source>
        <dbReference type="EMBL" id="TWT97959.1"/>
    </source>
</evidence>
<feature type="transmembrane region" description="Helical" evidence="4">
    <location>
        <begin position="344"/>
        <end position="368"/>
    </location>
</feature>
<dbReference type="AlphaFoldDB" id="A0A5C6AEC3"/>
<comment type="subcellular location">
    <subcellularLocation>
        <location evidence="1">Endomembrane system</location>
        <topology evidence="1">Multi-pass membrane protein</topology>
    </subcellularLocation>
    <subcellularLocation>
        <location evidence="2">Membrane</location>
        <topology evidence="2">Multi-pass membrane protein</topology>
    </subcellularLocation>
</comment>
<proteinExistence type="predicted"/>
<dbReference type="GO" id="GO:0012505">
    <property type="term" value="C:endomembrane system"/>
    <property type="evidence" value="ECO:0007669"/>
    <property type="project" value="UniProtKB-SubCell"/>
</dbReference>
<dbReference type="GO" id="GO:0003954">
    <property type="term" value="F:NADH dehydrogenase activity"/>
    <property type="evidence" value="ECO:0007669"/>
    <property type="project" value="TreeGrafter"/>
</dbReference>
<feature type="transmembrane region" description="Helical" evidence="4">
    <location>
        <begin position="109"/>
        <end position="125"/>
    </location>
</feature>
<feature type="transmembrane region" description="Helical" evidence="4">
    <location>
        <begin position="131"/>
        <end position="148"/>
    </location>
</feature>
<comment type="caution">
    <text evidence="6">The sequence shown here is derived from an EMBL/GenBank/DDBJ whole genome shotgun (WGS) entry which is preliminary data.</text>
</comment>
<feature type="transmembrane region" description="Helical" evidence="4">
    <location>
        <begin position="275"/>
        <end position="299"/>
    </location>
</feature>
<evidence type="ECO:0000259" key="5">
    <source>
        <dbReference type="Pfam" id="PF00361"/>
    </source>
</evidence>
<dbReference type="RefSeq" id="WP_146444847.1">
    <property type="nucleotide sequence ID" value="NZ_SJPR01000002.1"/>
</dbReference>
<dbReference type="EMBL" id="SJPR01000002">
    <property type="protein sequence ID" value="TWT97959.1"/>
    <property type="molecule type" value="Genomic_DNA"/>
</dbReference>
<evidence type="ECO:0000256" key="3">
    <source>
        <dbReference type="SAM" id="MobiDB-lite"/>
    </source>
</evidence>
<keyword evidence="6" id="KW-0560">Oxidoreductase</keyword>
<dbReference type="PANTHER" id="PTHR43507:SF1">
    <property type="entry name" value="NADH-UBIQUINONE OXIDOREDUCTASE CHAIN 4"/>
    <property type="match status" value="1"/>
</dbReference>
<feature type="transmembrane region" description="Helical" evidence="4">
    <location>
        <begin position="380"/>
        <end position="402"/>
    </location>
</feature>
<feature type="region of interest" description="Disordered" evidence="3">
    <location>
        <begin position="464"/>
        <end position="490"/>
    </location>
</feature>
<name>A0A5C6AEC3_9BACT</name>
<evidence type="ECO:0000256" key="1">
    <source>
        <dbReference type="ARBA" id="ARBA00004127"/>
    </source>
</evidence>
<keyword evidence="2 4" id="KW-0812">Transmembrane</keyword>
<reference evidence="6 7" key="1">
    <citation type="submission" date="2019-02" db="EMBL/GenBank/DDBJ databases">
        <title>Deep-cultivation of Planctomycetes and their phenomic and genomic characterization uncovers novel biology.</title>
        <authorList>
            <person name="Wiegand S."/>
            <person name="Jogler M."/>
            <person name="Boedeker C."/>
            <person name="Pinto D."/>
            <person name="Vollmers J."/>
            <person name="Rivas-Marin E."/>
            <person name="Kohn T."/>
            <person name="Peeters S.H."/>
            <person name="Heuer A."/>
            <person name="Rast P."/>
            <person name="Oberbeckmann S."/>
            <person name="Bunk B."/>
            <person name="Jeske O."/>
            <person name="Meyerdierks A."/>
            <person name="Storesund J.E."/>
            <person name="Kallscheuer N."/>
            <person name="Luecker S."/>
            <person name="Lage O.M."/>
            <person name="Pohl T."/>
            <person name="Merkel B.J."/>
            <person name="Hornburger P."/>
            <person name="Mueller R.-W."/>
            <person name="Bruemmer F."/>
            <person name="Labrenz M."/>
            <person name="Spormann A.M."/>
            <person name="Op Den Camp H."/>
            <person name="Overmann J."/>
            <person name="Amann R."/>
            <person name="Jetten M.S.M."/>
            <person name="Mascher T."/>
            <person name="Medema M.H."/>
            <person name="Devos D.P."/>
            <person name="Kaster A.-K."/>
            <person name="Ovreas L."/>
            <person name="Rohde M."/>
            <person name="Galperin M.Y."/>
            <person name="Jogler C."/>
        </authorList>
    </citation>
    <scope>NUCLEOTIDE SEQUENCE [LARGE SCALE GENOMIC DNA]</scope>
    <source>
        <strain evidence="6 7">Pla108</strain>
    </source>
</reference>
<feature type="transmembrane region" description="Helical" evidence="4">
    <location>
        <begin position="305"/>
        <end position="323"/>
    </location>
</feature>
<keyword evidence="4" id="KW-1133">Transmembrane helix</keyword>
<dbReference type="GO" id="GO:0008137">
    <property type="term" value="F:NADH dehydrogenase (ubiquinone) activity"/>
    <property type="evidence" value="ECO:0007669"/>
    <property type="project" value="InterPro"/>
</dbReference>
<dbReference type="Proteomes" id="UP000317421">
    <property type="component" value="Unassembled WGS sequence"/>
</dbReference>
<evidence type="ECO:0000313" key="7">
    <source>
        <dbReference type="Proteomes" id="UP000317421"/>
    </source>
</evidence>
<dbReference type="OrthoDB" id="238919at2"/>
<dbReference type="Pfam" id="PF00361">
    <property type="entry name" value="Proton_antipo_M"/>
    <property type="match status" value="1"/>
</dbReference>
<dbReference type="EC" id="1.6.5.-" evidence="6"/>
<keyword evidence="7" id="KW-1185">Reference proteome</keyword>
<feature type="transmembrane region" description="Helical" evidence="4">
    <location>
        <begin position="35"/>
        <end position="59"/>
    </location>
</feature>
<gene>
    <name evidence="6" type="primary">ndhD1</name>
    <name evidence="6" type="ORF">Pla108_21140</name>
</gene>
<feature type="transmembrane region" description="Helical" evidence="4">
    <location>
        <begin position="82"/>
        <end position="102"/>
    </location>
</feature>
<dbReference type="PANTHER" id="PTHR43507">
    <property type="entry name" value="NADH-UBIQUINONE OXIDOREDUCTASE CHAIN 4"/>
    <property type="match status" value="1"/>
</dbReference>
<dbReference type="GO" id="GO:0015990">
    <property type="term" value="P:electron transport coupled proton transport"/>
    <property type="evidence" value="ECO:0007669"/>
    <property type="project" value="TreeGrafter"/>
</dbReference>